<name>A0A135STS9_9PEZI</name>
<accession>A0A135STS9</accession>
<dbReference type="EMBL" id="JEMN01001360">
    <property type="protein sequence ID" value="KXH39276.1"/>
    <property type="molecule type" value="Genomic_DNA"/>
</dbReference>
<evidence type="ECO:0000313" key="2">
    <source>
        <dbReference type="Proteomes" id="UP000070054"/>
    </source>
</evidence>
<evidence type="ECO:0000313" key="1">
    <source>
        <dbReference type="EMBL" id="KXH39276.1"/>
    </source>
</evidence>
<dbReference type="OrthoDB" id="10558264at2759"/>
<keyword evidence="2" id="KW-1185">Reference proteome</keyword>
<proteinExistence type="predicted"/>
<organism evidence="1 2">
    <name type="scientific">Colletotrichum nymphaeae SA-01</name>
    <dbReference type="NCBI Taxonomy" id="1460502"/>
    <lineage>
        <taxon>Eukaryota</taxon>
        <taxon>Fungi</taxon>
        <taxon>Dikarya</taxon>
        <taxon>Ascomycota</taxon>
        <taxon>Pezizomycotina</taxon>
        <taxon>Sordariomycetes</taxon>
        <taxon>Hypocreomycetidae</taxon>
        <taxon>Glomerellales</taxon>
        <taxon>Glomerellaceae</taxon>
        <taxon>Colletotrichum</taxon>
        <taxon>Colletotrichum acutatum species complex</taxon>
    </lineage>
</organism>
<dbReference type="Proteomes" id="UP000070054">
    <property type="component" value="Unassembled WGS sequence"/>
</dbReference>
<comment type="caution">
    <text evidence="1">The sequence shown here is derived from an EMBL/GenBank/DDBJ whole genome shotgun (WGS) entry which is preliminary data.</text>
</comment>
<dbReference type="AlphaFoldDB" id="A0A135STS9"/>
<reference evidence="1 2" key="1">
    <citation type="submission" date="2014-02" db="EMBL/GenBank/DDBJ databases">
        <title>The genome sequence of Colletotrichum nymphaeae SA-01.</title>
        <authorList>
            <person name="Baroncelli R."/>
            <person name="Thon M.R."/>
        </authorList>
    </citation>
    <scope>NUCLEOTIDE SEQUENCE [LARGE SCALE GENOMIC DNA]</scope>
    <source>
        <strain evidence="1 2">SA-01</strain>
    </source>
</reference>
<gene>
    <name evidence="1" type="ORF">CNYM01_04243</name>
</gene>
<protein>
    <submittedName>
        <fullName evidence="1">Uncharacterized protein</fullName>
    </submittedName>
</protein>
<sequence>MSSSYHQEPYPAWYLRYKEARYNALPYESLHRSFFDADLSSLATSANESLNCICPIGVDEADYNCDERTSAYQERVYGMMCRTSEDDLFKKANISHAEDDSDNALDIDNPFDGSWGVHCWEQDYHSPEGIPAKAREAIKRTKSFITRKSTLLEGEVTIGGLNMGLSNSLCPRTAGLYDTQSDHSYEGHKAKVEFINDDYLILGRFGLYHLCKEFWLRIALAINCQTSALALRSHTD</sequence>